<dbReference type="Pfam" id="PF02641">
    <property type="entry name" value="DUF190"/>
    <property type="match status" value="1"/>
</dbReference>
<reference evidence="2" key="1">
    <citation type="submission" date="2022-01" db="EMBL/GenBank/DDBJ databases">
        <title>Genome sequence and assembly of Parabukholderia sp. RG36.</title>
        <authorList>
            <person name="Chhetri G."/>
        </authorList>
    </citation>
    <scope>NUCLEOTIDE SEQUENCE</scope>
    <source>
        <strain evidence="2">RG36</strain>
    </source>
</reference>
<organism evidence="2 3">
    <name type="scientific">Paraburkholderia tagetis</name>
    <dbReference type="NCBI Taxonomy" id="2913261"/>
    <lineage>
        <taxon>Bacteria</taxon>
        <taxon>Pseudomonadati</taxon>
        <taxon>Pseudomonadota</taxon>
        <taxon>Betaproteobacteria</taxon>
        <taxon>Burkholderiales</taxon>
        <taxon>Burkholderiaceae</taxon>
        <taxon>Paraburkholderia</taxon>
    </lineage>
</organism>
<dbReference type="AlphaFoldDB" id="A0A9X1RJB8"/>
<evidence type="ECO:0000313" key="3">
    <source>
        <dbReference type="Proteomes" id="UP001139308"/>
    </source>
</evidence>
<dbReference type="SUPFAM" id="SSF54913">
    <property type="entry name" value="GlnB-like"/>
    <property type="match status" value="1"/>
</dbReference>
<dbReference type="EMBL" id="JAKLJA010000001">
    <property type="protein sequence ID" value="MCG5072313.1"/>
    <property type="molecule type" value="Genomic_DNA"/>
</dbReference>
<dbReference type="InterPro" id="IPR003793">
    <property type="entry name" value="UPF0166"/>
</dbReference>
<dbReference type="RefSeq" id="WP_238462064.1">
    <property type="nucleotide sequence ID" value="NZ_JAKLJA010000001.1"/>
</dbReference>
<accession>A0A9X1RJB8</accession>
<dbReference type="InterPro" id="IPR015867">
    <property type="entry name" value="N-reg_PII/ATP_PRibTrfase_C"/>
</dbReference>
<comment type="similarity">
    <text evidence="1">Belongs to the UPF0166 family.</text>
</comment>
<dbReference type="Proteomes" id="UP001139308">
    <property type="component" value="Unassembled WGS sequence"/>
</dbReference>
<dbReference type="InterPro" id="IPR011322">
    <property type="entry name" value="N-reg_PII-like_a/b"/>
</dbReference>
<sequence length="118" mass="12974">MRGSQLTVYIANQNHRVGHLPVVEWILDEAKQMGIQGATVVEIAEGVDANGKYHAARFFELAEQSVAVTVVAGDGLIDQLLTQLHEGSIRLFYTRTVIEYDTLGVDESDETDGRRSAT</sequence>
<gene>
    <name evidence="2" type="ORF">L5014_02860</name>
</gene>
<comment type="caution">
    <text evidence="2">The sequence shown here is derived from an EMBL/GenBank/DDBJ whole genome shotgun (WGS) entry which is preliminary data.</text>
</comment>
<dbReference type="Gene3D" id="3.30.70.120">
    <property type="match status" value="1"/>
</dbReference>
<evidence type="ECO:0000313" key="2">
    <source>
        <dbReference type="EMBL" id="MCG5072313.1"/>
    </source>
</evidence>
<keyword evidence="3" id="KW-1185">Reference proteome</keyword>
<protein>
    <submittedName>
        <fullName evidence="2">DUF190 domain-containing protein</fullName>
    </submittedName>
</protein>
<proteinExistence type="inferred from homology"/>
<evidence type="ECO:0000256" key="1">
    <source>
        <dbReference type="ARBA" id="ARBA00010554"/>
    </source>
</evidence>
<name>A0A9X1RJB8_9BURK</name>